<gene>
    <name evidence="2" type="ORF">NC653_027514</name>
</gene>
<sequence>MGLEALPSSNPQQNHPKKIKERRYGHGWLVPDLLFELCVGFKLTEPHLAKDHIKHLHTVFVDLAMDLLICAVKEIIDVLGVGFDGLSRKIVTGDFRKEEPLAFRSALYVYLWSLADHYRIGRDFVRLLQDLVRVPENGKPVEVFADACNVWEPEVVSIHVEKGVIRSVDVLTLCEPVSPFLNEGHTRIVLLLNEAMSCNLSVSSFSSTLESAKRFPSQKANTIPITHTMKTEIQAQYRSPRAHHIGQDNANSDSKASSSSPISSQY</sequence>
<feature type="compositionally biased region" description="Low complexity" evidence="1">
    <location>
        <begin position="252"/>
        <end position="266"/>
    </location>
</feature>
<dbReference type="AlphaFoldDB" id="A0AAD6M5W4"/>
<organism evidence="2 3">
    <name type="scientific">Populus alba x Populus x berolinensis</name>
    <dbReference type="NCBI Taxonomy" id="444605"/>
    <lineage>
        <taxon>Eukaryota</taxon>
        <taxon>Viridiplantae</taxon>
        <taxon>Streptophyta</taxon>
        <taxon>Embryophyta</taxon>
        <taxon>Tracheophyta</taxon>
        <taxon>Spermatophyta</taxon>
        <taxon>Magnoliopsida</taxon>
        <taxon>eudicotyledons</taxon>
        <taxon>Gunneridae</taxon>
        <taxon>Pentapetalae</taxon>
        <taxon>rosids</taxon>
        <taxon>fabids</taxon>
        <taxon>Malpighiales</taxon>
        <taxon>Salicaceae</taxon>
        <taxon>Saliceae</taxon>
        <taxon>Populus</taxon>
    </lineage>
</organism>
<name>A0AAD6M5W4_9ROSI</name>
<feature type="region of interest" description="Disordered" evidence="1">
    <location>
        <begin position="243"/>
        <end position="266"/>
    </location>
</feature>
<proteinExistence type="predicted"/>
<comment type="caution">
    <text evidence="2">The sequence shown here is derived from an EMBL/GenBank/DDBJ whole genome shotgun (WGS) entry which is preliminary data.</text>
</comment>
<evidence type="ECO:0000256" key="1">
    <source>
        <dbReference type="SAM" id="MobiDB-lite"/>
    </source>
</evidence>
<evidence type="ECO:0000313" key="2">
    <source>
        <dbReference type="EMBL" id="KAJ6979381.1"/>
    </source>
</evidence>
<reference evidence="2" key="1">
    <citation type="journal article" date="2023" name="Mol. Ecol. Resour.">
        <title>Chromosome-level genome assembly of a triploid poplar Populus alba 'Berolinensis'.</title>
        <authorList>
            <person name="Chen S."/>
            <person name="Yu Y."/>
            <person name="Wang X."/>
            <person name="Wang S."/>
            <person name="Zhang T."/>
            <person name="Zhou Y."/>
            <person name="He R."/>
            <person name="Meng N."/>
            <person name="Wang Y."/>
            <person name="Liu W."/>
            <person name="Liu Z."/>
            <person name="Liu J."/>
            <person name="Guo Q."/>
            <person name="Huang H."/>
            <person name="Sederoff R.R."/>
            <person name="Wang G."/>
            <person name="Qu G."/>
            <person name="Chen S."/>
        </authorList>
    </citation>
    <scope>NUCLEOTIDE SEQUENCE</scope>
    <source>
        <strain evidence="2">SC-2020</strain>
    </source>
</reference>
<evidence type="ECO:0000313" key="3">
    <source>
        <dbReference type="Proteomes" id="UP001164929"/>
    </source>
</evidence>
<protein>
    <submittedName>
        <fullName evidence="2">Uncharacterized protein</fullName>
    </submittedName>
</protein>
<dbReference type="Proteomes" id="UP001164929">
    <property type="component" value="Chromosome 11"/>
</dbReference>
<accession>A0AAD6M5W4</accession>
<keyword evidence="3" id="KW-1185">Reference proteome</keyword>
<dbReference type="EMBL" id="JAQIZT010000011">
    <property type="protein sequence ID" value="KAJ6979381.1"/>
    <property type="molecule type" value="Genomic_DNA"/>
</dbReference>